<evidence type="ECO:0008006" key="4">
    <source>
        <dbReference type="Google" id="ProtNLM"/>
    </source>
</evidence>
<sequence>MRKNTIYVLLLLLWCSVTCSHARNWWDGNRVSPLYFGPNSLPVPDMLDGRVSPKLYAELAGDLHVGFYGDMTETVSAKVNIPLFTPRVNLSVWMPVVEFYQYTPRALEHFQPREYTERGYQVGNVYVSVDIHVFRERRIMPDISVRAAIITASGDGDEYARFYDAPGYFFDASAGKSFRLGEGFFRSVRVAASAGFLCWQVTQTTQNDAVMYGAMAALSTSVAELTCAWQGYSGWIGNGDRPMVLKAVLAFPVKGFRPLLAYEYGLRDWPFHHFRIGLGYTF</sequence>
<name>A0A9D1E136_9BACT</name>
<dbReference type="EMBL" id="DVHI01000058">
    <property type="protein sequence ID" value="HIR62780.1"/>
    <property type="molecule type" value="Genomic_DNA"/>
</dbReference>
<evidence type="ECO:0000313" key="2">
    <source>
        <dbReference type="EMBL" id="HIR62780.1"/>
    </source>
</evidence>
<evidence type="ECO:0000256" key="1">
    <source>
        <dbReference type="SAM" id="SignalP"/>
    </source>
</evidence>
<keyword evidence="1" id="KW-0732">Signal</keyword>
<reference evidence="2" key="1">
    <citation type="submission" date="2020-10" db="EMBL/GenBank/DDBJ databases">
        <authorList>
            <person name="Gilroy R."/>
        </authorList>
    </citation>
    <scope>NUCLEOTIDE SEQUENCE</scope>
    <source>
        <strain evidence="2">ChiHjej13B12-12457</strain>
    </source>
</reference>
<reference evidence="2" key="2">
    <citation type="journal article" date="2021" name="PeerJ">
        <title>Extensive microbial diversity within the chicken gut microbiome revealed by metagenomics and culture.</title>
        <authorList>
            <person name="Gilroy R."/>
            <person name="Ravi A."/>
            <person name="Getino M."/>
            <person name="Pursley I."/>
            <person name="Horton D.L."/>
            <person name="Alikhan N.F."/>
            <person name="Baker D."/>
            <person name="Gharbi K."/>
            <person name="Hall N."/>
            <person name="Watson M."/>
            <person name="Adriaenssens E.M."/>
            <person name="Foster-Nyarko E."/>
            <person name="Jarju S."/>
            <person name="Secka A."/>
            <person name="Antonio M."/>
            <person name="Oren A."/>
            <person name="Chaudhuri R.R."/>
            <person name="La Ragione R."/>
            <person name="Hildebrand F."/>
            <person name="Pallen M.J."/>
        </authorList>
    </citation>
    <scope>NUCLEOTIDE SEQUENCE</scope>
    <source>
        <strain evidence="2">ChiHjej13B12-12457</strain>
    </source>
</reference>
<feature type="chain" id="PRO_5038657871" description="Lipoprotein" evidence="1">
    <location>
        <begin position="23"/>
        <end position="282"/>
    </location>
</feature>
<gene>
    <name evidence="2" type="ORF">IAC94_04575</name>
</gene>
<evidence type="ECO:0000313" key="3">
    <source>
        <dbReference type="Proteomes" id="UP000886744"/>
    </source>
</evidence>
<feature type="signal peptide" evidence="1">
    <location>
        <begin position="1"/>
        <end position="22"/>
    </location>
</feature>
<comment type="caution">
    <text evidence="2">The sequence shown here is derived from an EMBL/GenBank/DDBJ whole genome shotgun (WGS) entry which is preliminary data.</text>
</comment>
<dbReference type="AlphaFoldDB" id="A0A9D1E136"/>
<proteinExistence type="predicted"/>
<organism evidence="2 3">
    <name type="scientific">Candidatus Coprenecus avistercoris</name>
    <dbReference type="NCBI Taxonomy" id="2840730"/>
    <lineage>
        <taxon>Bacteria</taxon>
        <taxon>Pseudomonadati</taxon>
        <taxon>Bacteroidota</taxon>
        <taxon>Bacteroidia</taxon>
        <taxon>Bacteroidales</taxon>
        <taxon>Rikenellaceae</taxon>
        <taxon>Rikenellaceae incertae sedis</taxon>
        <taxon>Candidatus Coprenecus</taxon>
    </lineage>
</organism>
<accession>A0A9D1E136</accession>
<dbReference type="Proteomes" id="UP000886744">
    <property type="component" value="Unassembled WGS sequence"/>
</dbReference>
<protein>
    <recommendedName>
        <fullName evidence="4">Lipoprotein</fullName>
    </recommendedName>
</protein>